<protein>
    <submittedName>
        <fullName evidence="1">Uncharacterized protein</fullName>
    </submittedName>
</protein>
<proteinExistence type="predicted"/>
<organism evidence="1 2">
    <name type="scientific">Capillimicrobium parvum</name>
    <dbReference type="NCBI Taxonomy" id="2884022"/>
    <lineage>
        <taxon>Bacteria</taxon>
        <taxon>Bacillati</taxon>
        <taxon>Actinomycetota</taxon>
        <taxon>Thermoleophilia</taxon>
        <taxon>Solirubrobacterales</taxon>
        <taxon>Capillimicrobiaceae</taxon>
        <taxon>Capillimicrobium</taxon>
    </lineage>
</organism>
<dbReference type="EMBL" id="CP087164">
    <property type="protein sequence ID" value="UGS37814.1"/>
    <property type="molecule type" value="Genomic_DNA"/>
</dbReference>
<dbReference type="AlphaFoldDB" id="A0A9E7C2J3"/>
<accession>A0A9E7C2J3</accession>
<sequence>MRFELPLPLPSRVTFAAARDGRFAVRAARDGRPHLAGFLTSP</sequence>
<evidence type="ECO:0000313" key="2">
    <source>
        <dbReference type="Proteomes" id="UP001162834"/>
    </source>
</evidence>
<keyword evidence="2" id="KW-1185">Reference proteome</keyword>
<dbReference type="KEGG" id="sbae:DSM104329_04235"/>
<evidence type="ECO:0000313" key="1">
    <source>
        <dbReference type="EMBL" id="UGS37814.1"/>
    </source>
</evidence>
<dbReference type="Proteomes" id="UP001162834">
    <property type="component" value="Chromosome"/>
</dbReference>
<reference evidence="1" key="1">
    <citation type="journal article" date="2022" name="Int. J. Syst. Evol. Microbiol.">
        <title>Pseudomonas aegrilactucae sp. nov. and Pseudomonas morbosilactucae sp. nov., pathogens causing bacterial rot of lettuce in Japan.</title>
        <authorList>
            <person name="Sawada H."/>
            <person name="Fujikawa T."/>
            <person name="Satou M."/>
        </authorList>
    </citation>
    <scope>NUCLEOTIDE SEQUENCE</scope>
    <source>
        <strain evidence="1">0166_1</strain>
    </source>
</reference>
<name>A0A9E7C2J3_9ACTN</name>
<gene>
    <name evidence="1" type="ORF">DSM104329_04235</name>
</gene>